<dbReference type="EMBL" id="CP001102">
    <property type="protein sequence ID" value="ACP21005.1"/>
    <property type="molecule type" value="Genomic_DNA"/>
</dbReference>
<dbReference type="STRING" id="452471.Aasi_1723"/>
<dbReference type="Proteomes" id="UP000001227">
    <property type="component" value="Chromosome"/>
</dbReference>
<reference evidence="2 3" key="1">
    <citation type="journal article" date="2010" name="J. Bacteriol.">
        <title>The genome of the amoeba symbiont 'Candidatus Amoebophilus asiaticus' reveals common mechanisms for host cell interaction among amoeba-associated bacteria.</title>
        <authorList>
            <person name="Schmitz-Esser S."/>
            <person name="Tischler P."/>
            <person name="Arnold R."/>
            <person name="Montanaro J."/>
            <person name="Wagner M."/>
            <person name="Rattei T."/>
            <person name="Horn M."/>
        </authorList>
    </citation>
    <scope>NUCLEOTIDE SEQUENCE [LARGE SCALE GENOMIC DNA]</scope>
    <source>
        <strain evidence="2 3">5a2</strain>
    </source>
</reference>
<dbReference type="AlphaFoldDB" id="C3L3W4"/>
<name>C3L3W4_AMOA5</name>
<dbReference type="HOGENOM" id="CLU_2893965_0_0_10"/>
<accession>C3L3W4</accession>
<keyword evidence="1" id="KW-1133">Transmembrane helix</keyword>
<gene>
    <name evidence="2" type="ordered locus">Aasi_1723</name>
</gene>
<keyword evidence="1" id="KW-0472">Membrane</keyword>
<proteinExistence type="predicted"/>
<keyword evidence="1" id="KW-0812">Transmembrane</keyword>
<evidence type="ECO:0000313" key="2">
    <source>
        <dbReference type="EMBL" id="ACP21005.1"/>
    </source>
</evidence>
<organism evidence="2 3">
    <name type="scientific">Amoebophilus asiaticus (strain 5a2)</name>
    <dbReference type="NCBI Taxonomy" id="452471"/>
    <lineage>
        <taxon>Bacteria</taxon>
        <taxon>Pseudomonadati</taxon>
        <taxon>Bacteroidota</taxon>
        <taxon>Cytophagia</taxon>
        <taxon>Cytophagales</taxon>
        <taxon>Amoebophilaceae</taxon>
        <taxon>Candidatus Amoebophilus</taxon>
    </lineage>
</organism>
<sequence>MAHHNFIKASLPIFWLWLLFFLLFIIDGIAAFLIAFACLYTLHMPAGINEEDPRLPSFYCVF</sequence>
<feature type="transmembrane region" description="Helical" evidence="1">
    <location>
        <begin position="14"/>
        <end position="42"/>
    </location>
</feature>
<evidence type="ECO:0000313" key="3">
    <source>
        <dbReference type="Proteomes" id="UP000001227"/>
    </source>
</evidence>
<evidence type="ECO:0000256" key="1">
    <source>
        <dbReference type="SAM" id="Phobius"/>
    </source>
</evidence>
<dbReference type="KEGG" id="aas:Aasi_1723"/>
<keyword evidence="3" id="KW-1185">Reference proteome</keyword>
<protein>
    <submittedName>
        <fullName evidence="2">Uncharacterized protein</fullName>
    </submittedName>
</protein>